<sequence length="491" mass="53957">MPTPIHQGSGCCPGGHRRRFLADMGMGFTGLALGAMLHRDGVARASDGIWTPPNGRPHFAPKAKSVIWLFMNGGVSHMETFDPKPELTKYAGKTIAETPYQGTQDPKKLALARVVVVNDANGQARTQLYPLQIGFKKYGQSGIEVSDWLPHIGGCIDDVAVVRSMYTTDNNHGAQTQFHSGRHMLDGEYPNIGAWAHYGLGSLNDNLPQYISMGVREYWNKTDGHYLGPAHDAIPIRIDPANPLDYGRPEMELGDAEQKLGFGLVDRLNRLRAVEYPDDPTLTARIKAYELAYRMQGSLPEVIDFRDETEESQRLYGLDDPATKDFGAQMLACRRLVERGVRFVQVQDGGGGAGAWDAHGGLRANHAGNCRRIDKPIAGLLTDLKRRGLLDETLVVFGTEFGRTPGSQGSDGRDHHIYGFSVWMAGGGIKGGVVHGATDEIGFHAEENRHYVTDVHATILHLLGLDSRKLEIPGRKRLEIDHGTPIREIMA</sequence>
<dbReference type="SUPFAM" id="SSF53649">
    <property type="entry name" value="Alkaline phosphatase-like"/>
    <property type="match status" value="1"/>
</dbReference>
<dbReference type="PANTHER" id="PTHR43737">
    <property type="entry name" value="BLL7424 PROTEIN"/>
    <property type="match status" value="1"/>
</dbReference>
<dbReference type="OrthoDB" id="127333at2"/>
<reference evidence="2" key="1">
    <citation type="submission" date="2016-12" db="EMBL/GenBank/DDBJ databases">
        <title>Comparative genomics of four Isosphaeraceae planctomycetes: a common pool of plasmids and glycoside hydrolase genes.</title>
        <authorList>
            <person name="Ivanova A."/>
        </authorList>
    </citation>
    <scope>NUCLEOTIDE SEQUENCE [LARGE SCALE GENOMIC DNA]</scope>
    <source>
        <strain evidence="2">PX4</strain>
    </source>
</reference>
<dbReference type="EMBL" id="CP019082">
    <property type="protein sequence ID" value="APW59184.1"/>
    <property type="molecule type" value="Genomic_DNA"/>
</dbReference>
<dbReference type="Gene3D" id="3.40.720.10">
    <property type="entry name" value="Alkaline Phosphatase, subunit A"/>
    <property type="match status" value="1"/>
</dbReference>
<dbReference type="InterPro" id="IPR017850">
    <property type="entry name" value="Alkaline_phosphatase_core_sf"/>
</dbReference>
<dbReference type="PROSITE" id="PS51318">
    <property type="entry name" value="TAT"/>
    <property type="match status" value="1"/>
</dbReference>
<protein>
    <recommendedName>
        <fullName evidence="3">Sulfatase</fullName>
    </recommendedName>
</protein>
<dbReference type="KEGG" id="pbor:BSF38_00598"/>
<name>A0A1U7CJS2_9BACT</name>
<evidence type="ECO:0000313" key="2">
    <source>
        <dbReference type="Proteomes" id="UP000186309"/>
    </source>
</evidence>
<dbReference type="InterPro" id="IPR010869">
    <property type="entry name" value="DUF1501"/>
</dbReference>
<dbReference type="AlphaFoldDB" id="A0A1U7CJS2"/>
<dbReference type="Pfam" id="PF07394">
    <property type="entry name" value="DUF1501"/>
    <property type="match status" value="1"/>
</dbReference>
<evidence type="ECO:0000313" key="1">
    <source>
        <dbReference type="EMBL" id="APW59184.1"/>
    </source>
</evidence>
<dbReference type="Proteomes" id="UP000186309">
    <property type="component" value="Chromosome"/>
</dbReference>
<keyword evidence="2" id="KW-1185">Reference proteome</keyword>
<dbReference type="RefSeq" id="WP_076343395.1">
    <property type="nucleotide sequence ID" value="NZ_CP019082.1"/>
</dbReference>
<evidence type="ECO:0008006" key="3">
    <source>
        <dbReference type="Google" id="ProtNLM"/>
    </source>
</evidence>
<organism evidence="1 2">
    <name type="scientific">Paludisphaera borealis</name>
    <dbReference type="NCBI Taxonomy" id="1387353"/>
    <lineage>
        <taxon>Bacteria</taxon>
        <taxon>Pseudomonadati</taxon>
        <taxon>Planctomycetota</taxon>
        <taxon>Planctomycetia</taxon>
        <taxon>Isosphaerales</taxon>
        <taxon>Isosphaeraceae</taxon>
        <taxon>Paludisphaera</taxon>
    </lineage>
</organism>
<proteinExistence type="predicted"/>
<accession>A0A1U7CJS2</accession>
<dbReference type="PANTHER" id="PTHR43737:SF1">
    <property type="entry name" value="DUF1501 DOMAIN-CONTAINING PROTEIN"/>
    <property type="match status" value="1"/>
</dbReference>
<gene>
    <name evidence="1" type="ORF">BSF38_00598</name>
</gene>
<dbReference type="STRING" id="1387353.BSF38_00598"/>
<dbReference type="InterPro" id="IPR006311">
    <property type="entry name" value="TAT_signal"/>
</dbReference>